<accession>A0ABU6CVF4</accession>
<name>A0ABU6CVF4_9GAMM</name>
<sequence>MKTSRHPIASITVLLCIGTGITACIDHSLNTSSRTVVATAYTSDPEQTDGTPFVPACGGELVPGDRAIAISRDLKKHGLTCGASVIINGDEWTVRDVMNKRYSNRIDLYMGVDEQAARQFGKRRVEIQWRQS</sequence>
<evidence type="ECO:0008006" key="3">
    <source>
        <dbReference type="Google" id="ProtNLM"/>
    </source>
</evidence>
<evidence type="ECO:0000313" key="1">
    <source>
        <dbReference type="EMBL" id="MEB4590119.1"/>
    </source>
</evidence>
<dbReference type="RefSeq" id="WP_324693355.1">
    <property type="nucleotide sequence ID" value="NZ_JAYMYJ010000030.1"/>
</dbReference>
<gene>
    <name evidence="1" type="ORF">VSS37_03920</name>
</gene>
<protein>
    <recommendedName>
        <fullName evidence="3">3D domain-containing protein</fullName>
    </recommendedName>
</protein>
<dbReference type="PROSITE" id="PS51257">
    <property type="entry name" value="PROKAR_LIPOPROTEIN"/>
    <property type="match status" value="1"/>
</dbReference>
<dbReference type="Proteomes" id="UP001308005">
    <property type="component" value="Unassembled WGS sequence"/>
</dbReference>
<dbReference type="CDD" id="cd22784">
    <property type="entry name" value="DPBB_MltA_YuiC-like"/>
    <property type="match status" value="1"/>
</dbReference>
<organism evidence="1 2">
    <name type="scientific">Candidatus Thiothrix phosphatis</name>
    <dbReference type="NCBI Taxonomy" id="3112415"/>
    <lineage>
        <taxon>Bacteria</taxon>
        <taxon>Pseudomonadati</taxon>
        <taxon>Pseudomonadota</taxon>
        <taxon>Gammaproteobacteria</taxon>
        <taxon>Thiotrichales</taxon>
        <taxon>Thiotrichaceae</taxon>
        <taxon>Thiothrix</taxon>
    </lineage>
</organism>
<proteinExistence type="predicted"/>
<comment type="caution">
    <text evidence="1">The sequence shown here is derived from an EMBL/GenBank/DDBJ whole genome shotgun (WGS) entry which is preliminary data.</text>
</comment>
<keyword evidence="2" id="KW-1185">Reference proteome</keyword>
<evidence type="ECO:0000313" key="2">
    <source>
        <dbReference type="Proteomes" id="UP001308005"/>
    </source>
</evidence>
<reference evidence="2" key="1">
    <citation type="submission" date="2023-07" db="EMBL/GenBank/DDBJ databases">
        <title>The carbon used by Thiothrix.</title>
        <authorList>
            <person name="Chen L."/>
        </authorList>
    </citation>
    <scope>NUCLEOTIDE SEQUENCE [LARGE SCALE GENOMIC DNA]</scope>
</reference>
<dbReference type="EMBL" id="JAYMYJ010000030">
    <property type="protein sequence ID" value="MEB4590119.1"/>
    <property type="molecule type" value="Genomic_DNA"/>
</dbReference>